<sequence length="280" mass="30500">CPIEPCVDTNAYCEQYGDDSCTNPLTRLWAYQNCLAHCGLCDNYGFYWSLNPSATRSAEGQTSQLLATFSAGNFQRAPTAKQMLEYVPNAGIRLVNVSSSDLGIYTVHVKVEVNGSEEEHVQEVILAEPESLPTNYTGVLDARLLPEAVLDESTGDWHAQISCGDFTDPEQTSLSVTWTAPSGNKLDGSDYRNGRFLLTLPNPVETGDYSCQVERHPSARSCGGVASALLEKATVTVKAVDVQLAILTARVEILEKDNSELRQENDNLRQQLKQSGSSGS</sequence>
<dbReference type="InterPro" id="IPR007110">
    <property type="entry name" value="Ig-like_dom"/>
</dbReference>
<evidence type="ECO:0000313" key="4">
    <source>
        <dbReference type="Proteomes" id="UP001519460"/>
    </source>
</evidence>
<accession>A0ABD0J2X5</accession>
<proteinExistence type="predicted"/>
<gene>
    <name evidence="3" type="ORF">BaRGS_00039567</name>
</gene>
<evidence type="ECO:0000256" key="1">
    <source>
        <dbReference type="SAM" id="Coils"/>
    </source>
</evidence>
<reference evidence="3 4" key="1">
    <citation type="journal article" date="2023" name="Sci. Data">
        <title>Genome assembly of the Korean intertidal mud-creeper Batillaria attramentaria.</title>
        <authorList>
            <person name="Patra A.K."/>
            <person name="Ho P.T."/>
            <person name="Jun S."/>
            <person name="Lee S.J."/>
            <person name="Kim Y."/>
            <person name="Won Y.J."/>
        </authorList>
    </citation>
    <scope>NUCLEOTIDE SEQUENCE [LARGE SCALE GENOMIC DNA]</scope>
    <source>
        <strain evidence="3">Wonlab-2016</strain>
    </source>
</reference>
<comment type="caution">
    <text evidence="3">The sequence shown here is derived from an EMBL/GenBank/DDBJ whole genome shotgun (WGS) entry which is preliminary data.</text>
</comment>
<feature type="coiled-coil region" evidence="1">
    <location>
        <begin position="244"/>
        <end position="278"/>
    </location>
</feature>
<feature type="non-terminal residue" evidence="3">
    <location>
        <position position="280"/>
    </location>
</feature>
<dbReference type="PROSITE" id="PS50835">
    <property type="entry name" value="IG_LIKE"/>
    <property type="match status" value="1"/>
</dbReference>
<dbReference type="EMBL" id="JACVVK020000701">
    <property type="protein sequence ID" value="KAK7454684.1"/>
    <property type="molecule type" value="Genomic_DNA"/>
</dbReference>
<feature type="non-terminal residue" evidence="3">
    <location>
        <position position="1"/>
    </location>
</feature>
<protein>
    <recommendedName>
        <fullName evidence="2">Ig-like domain-containing protein</fullName>
    </recommendedName>
</protein>
<feature type="domain" description="Ig-like" evidence="2">
    <location>
        <begin position="129"/>
        <end position="236"/>
    </location>
</feature>
<organism evidence="3 4">
    <name type="scientific">Batillaria attramentaria</name>
    <dbReference type="NCBI Taxonomy" id="370345"/>
    <lineage>
        <taxon>Eukaryota</taxon>
        <taxon>Metazoa</taxon>
        <taxon>Spiralia</taxon>
        <taxon>Lophotrochozoa</taxon>
        <taxon>Mollusca</taxon>
        <taxon>Gastropoda</taxon>
        <taxon>Caenogastropoda</taxon>
        <taxon>Sorbeoconcha</taxon>
        <taxon>Cerithioidea</taxon>
        <taxon>Batillariidae</taxon>
        <taxon>Batillaria</taxon>
    </lineage>
</organism>
<keyword evidence="4" id="KW-1185">Reference proteome</keyword>
<evidence type="ECO:0000259" key="2">
    <source>
        <dbReference type="PROSITE" id="PS50835"/>
    </source>
</evidence>
<keyword evidence="1" id="KW-0175">Coiled coil</keyword>
<dbReference type="Proteomes" id="UP001519460">
    <property type="component" value="Unassembled WGS sequence"/>
</dbReference>
<dbReference type="AlphaFoldDB" id="A0ABD0J2X5"/>
<evidence type="ECO:0000313" key="3">
    <source>
        <dbReference type="EMBL" id="KAK7454684.1"/>
    </source>
</evidence>
<name>A0ABD0J2X5_9CAEN</name>